<dbReference type="InterPro" id="IPR001046">
    <property type="entry name" value="NRAMP_fam"/>
</dbReference>
<feature type="transmembrane region" description="Helical" evidence="6">
    <location>
        <begin position="37"/>
        <end position="55"/>
    </location>
</feature>
<dbReference type="Proteomes" id="UP000222056">
    <property type="component" value="Unassembled WGS sequence"/>
</dbReference>
<sequence>MIGVRHPHDAQEEAKVGGATTLLEPSPLARLRARGRLRQTVALLGPAFVAAVAYVDPGNFATNIAAGSQYGFLLLWVIVGANLMAMLVQYLSAKVGIATGRNLPELCRENLPRPLVVFLWIQAELVAMATDLAEFIGGPLALHLLFGMPLFPAALVTAVIAFAILALQTRGYRRFELAIASLLGLVLAGFLYEMFASAPDPGAVTSGLVPGFDDTESVLLATGILGATVMPHVIYLHSALTQDRVPPRDGHEVRELLRFERLDVVIAMSLAGLVNASMLIVSATLFHGRAEVETIEQAHAGFEAALGGGAALAFAVALLASGASSSSVGTYAGQVVMQGFIRRSIPLTLRRLITMAPALAVVGAGFDPTRALVISQVVLSFGIPFALIPLVVFTARREVMGEFVNGRVTTTAAAVVAALVSALNLFLLVRTLFG</sequence>
<dbReference type="AlphaFoldDB" id="A0A1H6FXQ2"/>
<dbReference type="GO" id="GO:0005384">
    <property type="term" value="F:manganese ion transmembrane transporter activity"/>
    <property type="evidence" value="ECO:0007669"/>
    <property type="project" value="TreeGrafter"/>
</dbReference>
<keyword evidence="4 6" id="KW-1133">Transmembrane helix</keyword>
<dbReference type="PRINTS" id="PR00447">
    <property type="entry name" value="NATRESASSCMP"/>
</dbReference>
<dbReference type="Pfam" id="PF01566">
    <property type="entry name" value="Nramp"/>
    <property type="match status" value="1"/>
</dbReference>
<keyword evidence="8" id="KW-1185">Reference proteome</keyword>
<dbReference type="GO" id="GO:0005886">
    <property type="term" value="C:plasma membrane"/>
    <property type="evidence" value="ECO:0007669"/>
    <property type="project" value="UniProtKB-SubCell"/>
</dbReference>
<dbReference type="GO" id="GO:0034755">
    <property type="term" value="P:iron ion transmembrane transport"/>
    <property type="evidence" value="ECO:0007669"/>
    <property type="project" value="TreeGrafter"/>
</dbReference>
<evidence type="ECO:0000256" key="6">
    <source>
        <dbReference type="HAMAP-Rule" id="MF_00221"/>
    </source>
</evidence>
<evidence type="ECO:0000256" key="2">
    <source>
        <dbReference type="ARBA" id="ARBA00022448"/>
    </source>
</evidence>
<comment type="similarity">
    <text evidence="6">Belongs to the NRAMP family.</text>
</comment>
<dbReference type="PANTHER" id="PTHR11706:SF33">
    <property type="entry name" value="NATURAL RESISTANCE-ASSOCIATED MACROPHAGE PROTEIN 2"/>
    <property type="match status" value="1"/>
</dbReference>
<dbReference type="PANTHER" id="PTHR11706">
    <property type="entry name" value="SOLUTE CARRIER PROTEIN FAMILY 11 MEMBER"/>
    <property type="match status" value="1"/>
</dbReference>
<name>A0A1H6FXQ2_THEAL</name>
<keyword evidence="6" id="KW-0406">Ion transport</keyword>
<comment type="subcellular location">
    <subcellularLocation>
        <location evidence="6">Cell membrane</location>
        <topology evidence="6">Multi-pass membrane protein</topology>
    </subcellularLocation>
    <subcellularLocation>
        <location evidence="1">Membrane</location>
        <topology evidence="1">Multi-pass membrane protein</topology>
    </subcellularLocation>
</comment>
<keyword evidence="3 6" id="KW-0812">Transmembrane</keyword>
<dbReference type="NCBIfam" id="NF037982">
    <property type="entry name" value="Nramp_1"/>
    <property type="match status" value="1"/>
</dbReference>
<evidence type="ECO:0000313" key="8">
    <source>
        <dbReference type="Proteomes" id="UP000222056"/>
    </source>
</evidence>
<feature type="transmembrane region" description="Helical" evidence="6">
    <location>
        <begin position="218"/>
        <end position="241"/>
    </location>
</feature>
<dbReference type="GO" id="GO:0046872">
    <property type="term" value="F:metal ion binding"/>
    <property type="evidence" value="ECO:0007669"/>
    <property type="project" value="UniProtKB-UniRule"/>
</dbReference>
<dbReference type="NCBIfam" id="NF001923">
    <property type="entry name" value="PRK00701.1"/>
    <property type="match status" value="1"/>
</dbReference>
<feature type="transmembrane region" description="Helical" evidence="6">
    <location>
        <begin position="141"/>
        <end position="165"/>
    </location>
</feature>
<dbReference type="EMBL" id="FNWJ01000002">
    <property type="protein sequence ID" value="SEH15577.1"/>
    <property type="molecule type" value="Genomic_DNA"/>
</dbReference>
<evidence type="ECO:0000256" key="1">
    <source>
        <dbReference type="ARBA" id="ARBA00004141"/>
    </source>
</evidence>
<evidence type="ECO:0000313" key="7">
    <source>
        <dbReference type="EMBL" id="SEH15577.1"/>
    </source>
</evidence>
<feature type="transmembrane region" description="Helical" evidence="6">
    <location>
        <begin position="70"/>
        <end position="91"/>
    </location>
</feature>
<organism evidence="7 8">
    <name type="scientific">Thermoleophilum album</name>
    <dbReference type="NCBI Taxonomy" id="29539"/>
    <lineage>
        <taxon>Bacteria</taxon>
        <taxon>Bacillati</taxon>
        <taxon>Actinomycetota</taxon>
        <taxon>Thermoleophilia</taxon>
        <taxon>Thermoleophilales</taxon>
        <taxon>Thermoleophilaceae</taxon>
        <taxon>Thermoleophilum</taxon>
    </lineage>
</organism>
<keyword evidence="6" id="KW-1003">Cell membrane</keyword>
<feature type="transmembrane region" description="Helical" evidence="6">
    <location>
        <begin position="111"/>
        <end position="129"/>
    </location>
</feature>
<proteinExistence type="inferred from homology"/>
<evidence type="ECO:0000256" key="3">
    <source>
        <dbReference type="ARBA" id="ARBA00022692"/>
    </source>
</evidence>
<dbReference type="GO" id="GO:0015293">
    <property type="term" value="F:symporter activity"/>
    <property type="evidence" value="ECO:0007669"/>
    <property type="project" value="UniProtKB-UniRule"/>
</dbReference>
<dbReference type="NCBIfam" id="TIGR01197">
    <property type="entry name" value="nramp"/>
    <property type="match status" value="1"/>
</dbReference>
<dbReference type="HAMAP" id="MF_00221">
    <property type="entry name" value="NRAMP"/>
    <property type="match status" value="1"/>
</dbReference>
<evidence type="ECO:0000256" key="4">
    <source>
        <dbReference type="ARBA" id="ARBA00022989"/>
    </source>
</evidence>
<feature type="transmembrane region" description="Helical" evidence="6">
    <location>
        <begin position="372"/>
        <end position="395"/>
    </location>
</feature>
<reference evidence="8" key="1">
    <citation type="submission" date="2016-10" db="EMBL/GenBank/DDBJ databases">
        <authorList>
            <person name="Varghese N."/>
            <person name="Submissions S."/>
        </authorList>
    </citation>
    <scope>NUCLEOTIDE SEQUENCE [LARGE SCALE GENOMIC DNA]</scope>
    <source>
        <strain evidence="8">ATCC 35263</strain>
    </source>
</reference>
<dbReference type="GO" id="GO:0015086">
    <property type="term" value="F:cadmium ion transmembrane transporter activity"/>
    <property type="evidence" value="ECO:0007669"/>
    <property type="project" value="TreeGrafter"/>
</dbReference>
<accession>A0A1H6FXQ2</accession>
<protein>
    <recommendedName>
        <fullName evidence="6">Divalent metal cation transporter MntH</fullName>
    </recommendedName>
</protein>
<keyword evidence="6" id="KW-0769">Symport</keyword>
<feature type="transmembrane region" description="Helical" evidence="6">
    <location>
        <begin position="262"/>
        <end position="286"/>
    </location>
</feature>
<feature type="transmembrane region" description="Helical" evidence="6">
    <location>
        <begin position="177"/>
        <end position="198"/>
    </location>
</feature>
<feature type="transmembrane region" description="Helical" evidence="6">
    <location>
        <begin position="407"/>
        <end position="429"/>
    </location>
</feature>
<comment type="function">
    <text evidence="6">H(+)-stimulated, divalent metal cation uptake system.</text>
</comment>
<evidence type="ECO:0000256" key="5">
    <source>
        <dbReference type="ARBA" id="ARBA00023136"/>
    </source>
</evidence>
<gene>
    <name evidence="6" type="primary">mntH</name>
    <name evidence="7" type="ORF">SAMN02745716_1997</name>
</gene>
<feature type="transmembrane region" description="Helical" evidence="6">
    <location>
        <begin position="306"/>
        <end position="328"/>
    </location>
</feature>
<feature type="transmembrane region" description="Helical" evidence="6">
    <location>
        <begin position="349"/>
        <end position="366"/>
    </location>
</feature>
<keyword evidence="5 6" id="KW-0472">Membrane</keyword>
<dbReference type="STRING" id="29539.SAMN02745716_1997"/>
<keyword evidence="2 6" id="KW-0813">Transport</keyword>